<dbReference type="GO" id="GO:0016018">
    <property type="term" value="F:cyclosporin A binding"/>
    <property type="evidence" value="ECO:0007669"/>
    <property type="project" value="TreeGrafter"/>
</dbReference>
<evidence type="ECO:0000256" key="4">
    <source>
        <dbReference type="ARBA" id="ARBA00023235"/>
    </source>
</evidence>
<organism evidence="8 9">
    <name type="scientific">Aspergillus pseudonomiae</name>
    <dbReference type="NCBI Taxonomy" id="1506151"/>
    <lineage>
        <taxon>Eukaryota</taxon>
        <taxon>Fungi</taxon>
        <taxon>Dikarya</taxon>
        <taxon>Ascomycota</taxon>
        <taxon>Pezizomycotina</taxon>
        <taxon>Eurotiomycetes</taxon>
        <taxon>Eurotiomycetidae</taxon>
        <taxon>Eurotiales</taxon>
        <taxon>Aspergillaceae</taxon>
        <taxon>Aspergillus</taxon>
        <taxon>Aspergillus subgen. Circumdati</taxon>
    </lineage>
</organism>
<evidence type="ECO:0000256" key="3">
    <source>
        <dbReference type="ARBA" id="ARBA00023110"/>
    </source>
</evidence>
<evidence type="ECO:0000256" key="2">
    <source>
        <dbReference type="ARBA" id="ARBA00002388"/>
    </source>
</evidence>
<dbReference type="Gene3D" id="2.40.100.10">
    <property type="entry name" value="Cyclophilin-like"/>
    <property type="match status" value="1"/>
</dbReference>
<feature type="domain" description="PPIase cyclophilin-type" evidence="7">
    <location>
        <begin position="60"/>
        <end position="223"/>
    </location>
</feature>
<keyword evidence="9" id="KW-1185">Reference proteome</keyword>
<evidence type="ECO:0000256" key="6">
    <source>
        <dbReference type="RuleBase" id="RU363019"/>
    </source>
</evidence>
<reference evidence="8 9" key="1">
    <citation type="submission" date="2019-04" db="EMBL/GenBank/DDBJ databases">
        <authorList>
            <consortium name="DOE Joint Genome Institute"/>
            <person name="Mondo S."/>
            <person name="Kjaerbolling I."/>
            <person name="Vesth T."/>
            <person name="Frisvad J.C."/>
            <person name="Nybo J.L."/>
            <person name="Theobald S."/>
            <person name="Kildgaard S."/>
            <person name="Isbrandt T."/>
            <person name="Kuo A."/>
            <person name="Sato A."/>
            <person name="Lyhne E.K."/>
            <person name="Kogle M.E."/>
            <person name="Wiebenga A."/>
            <person name="Kun R.S."/>
            <person name="Lubbers R.J."/>
            <person name="Makela M.R."/>
            <person name="Barry K."/>
            <person name="Chovatia M."/>
            <person name="Clum A."/>
            <person name="Daum C."/>
            <person name="Haridas S."/>
            <person name="He G."/>
            <person name="LaButti K."/>
            <person name="Lipzen A."/>
            <person name="Riley R."/>
            <person name="Salamov A."/>
            <person name="Simmons B.A."/>
            <person name="Magnuson J.K."/>
            <person name="Henrissat B."/>
            <person name="Mortensen U.H."/>
            <person name="Larsen T.O."/>
            <person name="Devries R.P."/>
            <person name="Grigoriev I.V."/>
            <person name="Machida M."/>
            <person name="Baker S.E."/>
            <person name="Andersen M.R."/>
            <person name="Cantor M.N."/>
            <person name="Hua S.X."/>
        </authorList>
    </citation>
    <scope>NUCLEOTIDE SEQUENCE [LARGE SCALE GENOMIC DNA]</scope>
    <source>
        <strain evidence="8 9">CBS 119388</strain>
    </source>
</reference>
<dbReference type="RefSeq" id="XP_031946155.1">
    <property type="nucleotide sequence ID" value="XM_032080849.1"/>
</dbReference>
<dbReference type="PROSITE" id="PS00170">
    <property type="entry name" value="CSA_PPIASE_1"/>
    <property type="match status" value="1"/>
</dbReference>
<evidence type="ECO:0000313" key="8">
    <source>
        <dbReference type="EMBL" id="KAE8408836.1"/>
    </source>
</evidence>
<dbReference type="InterPro" id="IPR029000">
    <property type="entry name" value="Cyclophilin-like_dom_sf"/>
</dbReference>
<accession>A0A5N7DR19</accession>
<evidence type="ECO:0000256" key="1">
    <source>
        <dbReference type="ARBA" id="ARBA00000971"/>
    </source>
</evidence>
<sequence>MESFGFLQSSTPQICTYHKFYVVTLPSLFLQPPCGFLIARICKMDSQVTTSTENSNPVVFFDITLGGEPLGRIKMEIFTSITPRTAENFRQFCTGESKNSQGRPQGYKNSKFHRVIKDFMIQGGDFVNGDGTGSCTIYGAPRFPDENFILKHDRPGLLSMANSGPNTNGCQFFITTTATPFLNNKHVVFGQVVEGMDVVRMIENIRTTRDKPNQDVTIVQCGEM</sequence>
<dbReference type="GO" id="GO:0005737">
    <property type="term" value="C:cytoplasm"/>
    <property type="evidence" value="ECO:0007669"/>
    <property type="project" value="TreeGrafter"/>
</dbReference>
<dbReference type="SUPFAM" id="SSF50891">
    <property type="entry name" value="Cyclophilin-like"/>
    <property type="match status" value="1"/>
</dbReference>
<evidence type="ECO:0000256" key="5">
    <source>
        <dbReference type="ARBA" id="ARBA00038512"/>
    </source>
</evidence>
<protein>
    <recommendedName>
        <fullName evidence="6">Peptidyl-prolyl cis-trans isomerase</fullName>
        <shortName evidence="6">PPIase</shortName>
        <ecNumber evidence="6">5.2.1.8</ecNumber>
    </recommendedName>
</protein>
<dbReference type="PANTHER" id="PTHR11071">
    <property type="entry name" value="PEPTIDYL-PROLYL CIS-TRANS ISOMERASE"/>
    <property type="match status" value="1"/>
</dbReference>
<dbReference type="Pfam" id="PF00160">
    <property type="entry name" value="Pro_isomerase"/>
    <property type="match status" value="1"/>
</dbReference>
<comment type="function">
    <text evidence="2 6">PPIases accelerate the folding of proteins. It catalyzes the cis-trans isomerization of proline imidic peptide bonds in oligopeptides.</text>
</comment>
<name>A0A5N7DR19_9EURO</name>
<proteinExistence type="inferred from homology"/>
<comment type="catalytic activity">
    <reaction evidence="1 6">
        <text>[protein]-peptidylproline (omega=180) = [protein]-peptidylproline (omega=0)</text>
        <dbReference type="Rhea" id="RHEA:16237"/>
        <dbReference type="Rhea" id="RHEA-COMP:10747"/>
        <dbReference type="Rhea" id="RHEA-COMP:10748"/>
        <dbReference type="ChEBI" id="CHEBI:83833"/>
        <dbReference type="ChEBI" id="CHEBI:83834"/>
        <dbReference type="EC" id="5.2.1.8"/>
    </reaction>
</comment>
<keyword evidence="3 6" id="KW-0697">Rotamase</keyword>
<dbReference type="InterPro" id="IPR020892">
    <property type="entry name" value="Cyclophilin-type_PPIase_CS"/>
</dbReference>
<evidence type="ECO:0000313" key="9">
    <source>
        <dbReference type="Proteomes" id="UP000325579"/>
    </source>
</evidence>
<dbReference type="EC" id="5.2.1.8" evidence="6"/>
<keyword evidence="4 6" id="KW-0413">Isomerase</keyword>
<dbReference type="GeneID" id="43665540"/>
<dbReference type="FunFam" id="2.40.100.10:FF:000035">
    <property type="entry name" value="Peptidyl-prolyl cis-trans isomerase"/>
    <property type="match status" value="1"/>
</dbReference>
<dbReference type="OrthoDB" id="193499at2759"/>
<dbReference type="GO" id="GO:0006457">
    <property type="term" value="P:protein folding"/>
    <property type="evidence" value="ECO:0007669"/>
    <property type="project" value="InterPro"/>
</dbReference>
<evidence type="ECO:0000259" key="7">
    <source>
        <dbReference type="PROSITE" id="PS50072"/>
    </source>
</evidence>
<dbReference type="EMBL" id="ML736742">
    <property type="protein sequence ID" value="KAE8408836.1"/>
    <property type="molecule type" value="Genomic_DNA"/>
</dbReference>
<dbReference type="AlphaFoldDB" id="A0A5N7DR19"/>
<dbReference type="InterPro" id="IPR002130">
    <property type="entry name" value="Cyclophilin-type_PPIase_dom"/>
</dbReference>
<dbReference type="PANTHER" id="PTHR11071:SF561">
    <property type="entry name" value="PEPTIDYL-PROLYL CIS-TRANS ISOMERASE D-RELATED"/>
    <property type="match status" value="1"/>
</dbReference>
<dbReference type="GO" id="GO:0003755">
    <property type="term" value="F:peptidyl-prolyl cis-trans isomerase activity"/>
    <property type="evidence" value="ECO:0007669"/>
    <property type="project" value="UniProtKB-UniRule"/>
</dbReference>
<comment type="similarity">
    <text evidence="5">Belongs to the cyclophilin-type PPIase family. PPIase H subfamily.</text>
</comment>
<dbReference type="CDD" id="cd01926">
    <property type="entry name" value="cyclophilin_ABH_like"/>
    <property type="match status" value="1"/>
</dbReference>
<dbReference type="Proteomes" id="UP000325579">
    <property type="component" value="Unassembled WGS sequence"/>
</dbReference>
<gene>
    <name evidence="8" type="ORF">BDV37DRAFT_238495</name>
</gene>
<dbReference type="PROSITE" id="PS50072">
    <property type="entry name" value="CSA_PPIASE_2"/>
    <property type="match status" value="1"/>
</dbReference>
<dbReference type="PRINTS" id="PR00153">
    <property type="entry name" value="CSAPPISMRASE"/>
</dbReference>